<dbReference type="EMBL" id="BSYI01000006">
    <property type="protein sequence ID" value="GMG81832.1"/>
    <property type="molecule type" value="Genomic_DNA"/>
</dbReference>
<comment type="caution">
    <text evidence="2">The sequence shown here is derived from an EMBL/GenBank/DDBJ whole genome shotgun (WGS) entry which is preliminary data.</text>
</comment>
<organism evidence="2 3">
    <name type="scientific">Paralimibaculum aggregatum</name>
    <dbReference type="NCBI Taxonomy" id="3036245"/>
    <lineage>
        <taxon>Bacteria</taxon>
        <taxon>Pseudomonadati</taxon>
        <taxon>Pseudomonadota</taxon>
        <taxon>Alphaproteobacteria</taxon>
        <taxon>Rhodobacterales</taxon>
        <taxon>Paracoccaceae</taxon>
        <taxon>Paralimibaculum</taxon>
    </lineage>
</organism>
<dbReference type="Proteomes" id="UP001239909">
    <property type="component" value="Unassembled WGS sequence"/>
</dbReference>
<dbReference type="SUPFAM" id="SSF53756">
    <property type="entry name" value="UDP-Glycosyltransferase/glycogen phosphorylase"/>
    <property type="match status" value="1"/>
</dbReference>
<feature type="domain" description="Glycosyl transferase family 28 C-terminal" evidence="1">
    <location>
        <begin position="271"/>
        <end position="340"/>
    </location>
</feature>
<gene>
    <name evidence="2" type="ORF">LNKW23_10450</name>
</gene>
<dbReference type="PANTHER" id="PTHR21015">
    <property type="entry name" value="UDP-N-ACETYLGLUCOSAMINE--N-ACETYLMURAMYL-(PENTAPEPTIDE) PYROPHOSPHORYL-UNDECAPRENOL N-ACETYLGLUCOSAMINE TRANSFERASE 1"/>
    <property type="match status" value="1"/>
</dbReference>
<dbReference type="RefSeq" id="WP_285670557.1">
    <property type="nucleotide sequence ID" value="NZ_BSYI01000006.1"/>
</dbReference>
<keyword evidence="3" id="KW-1185">Reference proteome</keyword>
<proteinExistence type="predicted"/>
<protein>
    <submittedName>
        <fullName evidence="2">Glycosyltransferase</fullName>
    </submittedName>
</protein>
<accession>A0ABQ6LJJ2</accession>
<reference evidence="2 3" key="1">
    <citation type="submission" date="2023-04" db="EMBL/GenBank/DDBJ databases">
        <title>Marinoamorphus aggregata gen. nov., sp. Nov., isolate from tissue of brittle star Ophioplocus japonicus.</title>
        <authorList>
            <person name="Kawano K."/>
            <person name="Sawayama S."/>
            <person name="Nakagawa S."/>
        </authorList>
    </citation>
    <scope>NUCLEOTIDE SEQUENCE [LARGE SCALE GENOMIC DNA]</scope>
    <source>
        <strain evidence="2 3">NKW23</strain>
    </source>
</reference>
<name>A0ABQ6LJJ2_9RHOB</name>
<dbReference type="InterPro" id="IPR007235">
    <property type="entry name" value="Glyco_trans_28_C"/>
</dbReference>
<evidence type="ECO:0000313" key="3">
    <source>
        <dbReference type="Proteomes" id="UP001239909"/>
    </source>
</evidence>
<evidence type="ECO:0000259" key="1">
    <source>
        <dbReference type="Pfam" id="PF04101"/>
    </source>
</evidence>
<dbReference type="PANTHER" id="PTHR21015:SF28">
    <property type="entry name" value="SLL1722 PROTEIN"/>
    <property type="match status" value="1"/>
</dbReference>
<sequence>MTRVALLVTHLSGSGHLVRMAALGRALAAAGAEVLLLSGGRPLPQLPPEALARDRIGFHQLAPLSVPDFDFSTPRRGDGAPATEADLAARRADLCARLGGFAPDLLVTETFPLGRRRLAAEFAAAIAAARAARPGARVVASLRDVPEPPSRPERLAVAAARLRADYAAVLVHGEAAVLPLAASWPLPANLGVPVLHTGYVGAAEAPAAQRGETVLVAGGGGVLGRRLLALAAVAAAASARPWHLLVGGAAAAAEAAALTARHGHPRLAAEPVRADYPALLAAAACSVSLAGYNTVMDLAACRTPALLVPFAEHGEREQSIRAAALARLDGISVLDLDGLDAPALARAAEAAARAPRRPPWPWPRDGAARAARALLELAR</sequence>
<dbReference type="Pfam" id="PF04101">
    <property type="entry name" value="Glyco_tran_28_C"/>
    <property type="match status" value="1"/>
</dbReference>
<dbReference type="Gene3D" id="3.40.50.2000">
    <property type="entry name" value="Glycogen Phosphorylase B"/>
    <property type="match status" value="2"/>
</dbReference>
<evidence type="ECO:0000313" key="2">
    <source>
        <dbReference type="EMBL" id="GMG81832.1"/>
    </source>
</evidence>